<dbReference type="AlphaFoldDB" id="A0A0F9JHK5"/>
<name>A0A0F9JHK5_9ZZZZ</name>
<gene>
    <name evidence="1" type="ORF">LCGC14_1528190</name>
</gene>
<comment type="caution">
    <text evidence="1">The sequence shown here is derived from an EMBL/GenBank/DDBJ whole genome shotgun (WGS) entry which is preliminary data.</text>
</comment>
<dbReference type="EMBL" id="LAZR01011418">
    <property type="protein sequence ID" value="KKM61791.1"/>
    <property type="molecule type" value="Genomic_DNA"/>
</dbReference>
<sequence>MGLESATFISELVASNPVGGVDDYATADDHLRLIKAVLKGQFPNFTALERKHRGAELACGSDGCSCGTQ</sequence>
<evidence type="ECO:0000313" key="1">
    <source>
        <dbReference type="EMBL" id="KKM61791.1"/>
    </source>
</evidence>
<organism evidence="1">
    <name type="scientific">marine sediment metagenome</name>
    <dbReference type="NCBI Taxonomy" id="412755"/>
    <lineage>
        <taxon>unclassified sequences</taxon>
        <taxon>metagenomes</taxon>
        <taxon>ecological metagenomes</taxon>
    </lineage>
</organism>
<accession>A0A0F9JHK5</accession>
<reference evidence="1" key="1">
    <citation type="journal article" date="2015" name="Nature">
        <title>Complex archaea that bridge the gap between prokaryotes and eukaryotes.</title>
        <authorList>
            <person name="Spang A."/>
            <person name="Saw J.H."/>
            <person name="Jorgensen S.L."/>
            <person name="Zaremba-Niedzwiedzka K."/>
            <person name="Martijn J."/>
            <person name="Lind A.E."/>
            <person name="van Eijk R."/>
            <person name="Schleper C."/>
            <person name="Guy L."/>
            <person name="Ettema T.J."/>
        </authorList>
    </citation>
    <scope>NUCLEOTIDE SEQUENCE</scope>
</reference>
<proteinExistence type="predicted"/>
<protein>
    <submittedName>
        <fullName evidence="1">Uncharacterized protein</fullName>
    </submittedName>
</protein>